<sequence>MPAPRLWRVLMVPLQLKGSRFTAPELTTSRAGWREVLVGGPPPAPPENVRAYYREASIFSDAGPGRGTDIDLVTGAVLDPVSVDIGWSDALEPKEKTDTWAGWNPKPSFWEECANAVSAALADNGTGRTVLPMSDVVVFLVRTESSNAVAIGGKLFPAKYIWPQAWRAQFWWKTDFSTSFERMPVIFMPDTLPASMPADRRFSFVTATAHELGHTLGLEDLYNRGDYPAEIDARDVANLDLMSSDSTLPHFSLPTKMRMGWIPPGWVRSFDFGANPAGGPVTLQAVGSIPPTGPTGGRLAGLEIRIQDKWNYYFEYRRTIAGAGHIGDQQLTATDGGPQLVVGTDVKPDGKAEPARPVVLRLAADADGEGPVLDAAGEDYEETDTTNIARLHDFRLVFNQFDPADPNSARVDVQYVRAHRPELRIAPAPGRGNWKSPDIDLRGPAGENRVAKGLRHKIVARVHNAGSKQADNVRVSFEWLPFTVSPGTWNALGAAPLQPVPPGGVVAFEMDWDVPAKLQVADVEVEHFCVKVTVDRYVDPLDPNQSEIVIHNNWAQSNFDTKGLTHGSPAERRWSGLAVTNPVYSSALYFVVPEQDSAHVRAYVGHAWLRLARDGSRVVPVATESLAGDPVHGSAFALAFREGEFERPVRSSFNAFVAPPDPRRCTAPSVVWGAGLALRPGLRTWIDDLVRDGEAVRGPIRASEDGVPHAVDRGDVAVVLWFESRPGEQHVVTGEVDDGAFVAVVPGHILGHLDEDRLWGEAIFLGTPRYAQCRSGPRPLS</sequence>
<gene>
    <name evidence="1" type="ORF">FE374_11530</name>
</gene>
<dbReference type="AlphaFoldDB" id="A0A5B8C353"/>
<dbReference type="KEGG" id="gyu:FE374_11530"/>
<evidence type="ECO:0000313" key="1">
    <source>
        <dbReference type="EMBL" id="QDC25149.1"/>
    </source>
</evidence>
<reference evidence="1 2" key="1">
    <citation type="submission" date="2019-05" db="EMBL/GenBank/DDBJ databases">
        <title>Georgenia *** sp. nov., and Georgenia *** sp. nov., isolated from the intestinal contents of plateau pika (Ochotona curzoniae) in the Qinghai-Tibet plateau of China.</title>
        <authorList>
            <person name="Tian Z."/>
        </authorList>
    </citation>
    <scope>NUCLEOTIDE SEQUENCE [LARGE SCALE GENOMIC DNA]</scope>
    <source>
        <strain evidence="1 2">Z443</strain>
    </source>
</reference>
<accession>A0A5B8C353</accession>
<dbReference type="SUPFAM" id="SSF55486">
    <property type="entry name" value="Metalloproteases ('zincins'), catalytic domain"/>
    <property type="match status" value="1"/>
</dbReference>
<protein>
    <recommendedName>
        <fullName evidence="3">M6 family metalloprotease domain-containing protein</fullName>
    </recommendedName>
</protein>
<dbReference type="RefSeq" id="WP_139929208.1">
    <property type="nucleotide sequence ID" value="NZ_CP040915.1"/>
</dbReference>
<proteinExistence type="predicted"/>
<dbReference type="Proteomes" id="UP000314616">
    <property type="component" value="Chromosome"/>
</dbReference>
<evidence type="ECO:0000313" key="2">
    <source>
        <dbReference type="Proteomes" id="UP000314616"/>
    </source>
</evidence>
<name>A0A5B8C353_9MICO</name>
<dbReference type="EMBL" id="CP040915">
    <property type="protein sequence ID" value="QDC25149.1"/>
    <property type="molecule type" value="Genomic_DNA"/>
</dbReference>
<organism evidence="1 2">
    <name type="scientific">Georgenia yuyongxinii</name>
    <dbReference type="NCBI Taxonomy" id="2589797"/>
    <lineage>
        <taxon>Bacteria</taxon>
        <taxon>Bacillati</taxon>
        <taxon>Actinomycetota</taxon>
        <taxon>Actinomycetes</taxon>
        <taxon>Micrococcales</taxon>
        <taxon>Bogoriellaceae</taxon>
        <taxon>Georgenia</taxon>
    </lineage>
</organism>
<dbReference type="OrthoDB" id="275270at2"/>
<evidence type="ECO:0008006" key="3">
    <source>
        <dbReference type="Google" id="ProtNLM"/>
    </source>
</evidence>